<dbReference type="EMBL" id="JAUEPO010000006">
    <property type="protein sequence ID" value="KAK3319547.1"/>
    <property type="molecule type" value="Genomic_DNA"/>
</dbReference>
<name>A0AAE0M526_9PEZI</name>
<dbReference type="InterPro" id="IPR010730">
    <property type="entry name" value="HET"/>
</dbReference>
<reference evidence="2" key="2">
    <citation type="submission" date="2023-06" db="EMBL/GenBank/DDBJ databases">
        <authorList>
            <consortium name="Lawrence Berkeley National Laboratory"/>
            <person name="Haridas S."/>
            <person name="Hensen N."/>
            <person name="Bonometti L."/>
            <person name="Westerberg I."/>
            <person name="Brannstrom I.O."/>
            <person name="Guillou S."/>
            <person name="Cros-Aarteil S."/>
            <person name="Calhoun S."/>
            <person name="Kuo A."/>
            <person name="Mondo S."/>
            <person name="Pangilinan J."/>
            <person name="Riley R."/>
            <person name="Labutti K."/>
            <person name="Andreopoulos B."/>
            <person name="Lipzen A."/>
            <person name="Chen C."/>
            <person name="Yanf M."/>
            <person name="Daum C."/>
            <person name="Ng V."/>
            <person name="Clum A."/>
            <person name="Steindorff A."/>
            <person name="Ohm R."/>
            <person name="Martin F."/>
            <person name="Silar P."/>
            <person name="Natvig D."/>
            <person name="Lalanne C."/>
            <person name="Gautier V."/>
            <person name="Ament-Velasquez S.L."/>
            <person name="Kruys A."/>
            <person name="Hutchinson M.I."/>
            <person name="Powell A.J."/>
            <person name="Barry K."/>
            <person name="Miller A.N."/>
            <person name="Grigoriev I.V."/>
            <person name="Debuchy R."/>
            <person name="Gladieux P."/>
            <person name="Thoren M.H."/>
            <person name="Johannesson H."/>
        </authorList>
    </citation>
    <scope>NUCLEOTIDE SEQUENCE</scope>
    <source>
        <strain evidence="2">SMH4131-1</strain>
    </source>
</reference>
<sequence>MRLINTTDFSLREVYEPGSDYPYAILSHTWDESLDDPQHREVTFQDIQTPERARMLSGWAKIEKTCELARAYDPPLRWAWIDTCCIDKSSSAELTEAINSMFRWYQQSTVCFAFLSDMPPAKPMSPMQGTSAQYQFHDSLPHCRWFTRGWTLQELLAPKTLDFYDSDWVRRGDKGSMTSELSRITKIDEQALKDQRTMFQVPVGRRMSWASSRSTKRVEDMAYCLLGIFDLNIPLIYGEGENAFARLQEALVRQSVDLSLFAWDSFGPMSFQAFHGMFATSPKQFANCHGRMTMQDAAYAEDQSLGMTNRGLELVTYLRSDLSSFQSDRYVAHLNCFISIERPGSSTVRRGLGVRLVRTYKGFARCHPDGLCLVDLSRIYGSVVTPIGTAPDRIFIPPSLSPLESDLLGMRLKDSIRFRVVQPPHASVVLTCTLSLISGSDRRAWEKDKPVLYTWDRVRRTFMTDSEERFIGILHPKIESYIARNIHWPRGLRILCGFFEGGRSNLAKLVGVTSEGRKPYAYLIAIASEKDAGISIHGTPFRLRDIALLMDDLDALIDSGTSYGSALVTMRERLLEENHYFASHPNEELNYTLALDQATIRLTPYQLGLPDAAGNPQKKWLQDETVNLTLSIKDVDLGSFNGYEATLRFDPAAGVDSGRDGVPGPDWNLLP</sequence>
<keyword evidence="3" id="KW-1185">Reference proteome</keyword>
<feature type="domain" description="Heterokaryon incompatibility" evidence="1">
    <location>
        <begin position="23"/>
        <end position="117"/>
    </location>
</feature>
<gene>
    <name evidence="2" type="ORF">B0T19DRAFT_432642</name>
</gene>
<evidence type="ECO:0000313" key="2">
    <source>
        <dbReference type="EMBL" id="KAK3319547.1"/>
    </source>
</evidence>
<dbReference type="AlphaFoldDB" id="A0AAE0M526"/>
<comment type="caution">
    <text evidence="2">The sequence shown here is derived from an EMBL/GenBank/DDBJ whole genome shotgun (WGS) entry which is preliminary data.</text>
</comment>
<accession>A0AAE0M526</accession>
<proteinExistence type="predicted"/>
<protein>
    <submittedName>
        <fullName evidence="2">Heterokaryon incompatibility protein-domain-containing protein</fullName>
    </submittedName>
</protein>
<evidence type="ECO:0000259" key="1">
    <source>
        <dbReference type="Pfam" id="PF06985"/>
    </source>
</evidence>
<dbReference type="Pfam" id="PF06985">
    <property type="entry name" value="HET"/>
    <property type="match status" value="1"/>
</dbReference>
<dbReference type="Proteomes" id="UP001286456">
    <property type="component" value="Unassembled WGS sequence"/>
</dbReference>
<evidence type="ECO:0000313" key="3">
    <source>
        <dbReference type="Proteomes" id="UP001286456"/>
    </source>
</evidence>
<organism evidence="2 3">
    <name type="scientific">Cercophora scortea</name>
    <dbReference type="NCBI Taxonomy" id="314031"/>
    <lineage>
        <taxon>Eukaryota</taxon>
        <taxon>Fungi</taxon>
        <taxon>Dikarya</taxon>
        <taxon>Ascomycota</taxon>
        <taxon>Pezizomycotina</taxon>
        <taxon>Sordariomycetes</taxon>
        <taxon>Sordariomycetidae</taxon>
        <taxon>Sordariales</taxon>
        <taxon>Lasiosphaeriaceae</taxon>
        <taxon>Cercophora</taxon>
    </lineage>
</organism>
<reference evidence="2" key="1">
    <citation type="journal article" date="2023" name="Mol. Phylogenet. Evol.">
        <title>Genome-scale phylogeny and comparative genomics of the fungal order Sordariales.</title>
        <authorList>
            <person name="Hensen N."/>
            <person name="Bonometti L."/>
            <person name="Westerberg I."/>
            <person name="Brannstrom I.O."/>
            <person name="Guillou S."/>
            <person name="Cros-Aarteil S."/>
            <person name="Calhoun S."/>
            <person name="Haridas S."/>
            <person name="Kuo A."/>
            <person name="Mondo S."/>
            <person name="Pangilinan J."/>
            <person name="Riley R."/>
            <person name="LaButti K."/>
            <person name="Andreopoulos B."/>
            <person name="Lipzen A."/>
            <person name="Chen C."/>
            <person name="Yan M."/>
            <person name="Daum C."/>
            <person name="Ng V."/>
            <person name="Clum A."/>
            <person name="Steindorff A."/>
            <person name="Ohm R.A."/>
            <person name="Martin F."/>
            <person name="Silar P."/>
            <person name="Natvig D.O."/>
            <person name="Lalanne C."/>
            <person name="Gautier V."/>
            <person name="Ament-Velasquez S.L."/>
            <person name="Kruys A."/>
            <person name="Hutchinson M.I."/>
            <person name="Powell A.J."/>
            <person name="Barry K."/>
            <person name="Miller A.N."/>
            <person name="Grigoriev I.V."/>
            <person name="Debuchy R."/>
            <person name="Gladieux P."/>
            <person name="Hiltunen Thoren M."/>
            <person name="Johannesson H."/>
        </authorList>
    </citation>
    <scope>NUCLEOTIDE SEQUENCE</scope>
    <source>
        <strain evidence="2">SMH4131-1</strain>
    </source>
</reference>
<dbReference type="PANTHER" id="PTHR10622:SF12">
    <property type="entry name" value="HET DOMAIN-CONTAINING PROTEIN"/>
    <property type="match status" value="1"/>
</dbReference>
<dbReference type="PANTHER" id="PTHR10622">
    <property type="entry name" value="HET DOMAIN-CONTAINING PROTEIN"/>
    <property type="match status" value="1"/>
</dbReference>